<keyword evidence="4" id="KW-1185">Reference proteome</keyword>
<dbReference type="EMBL" id="JAVREQ010000001">
    <property type="protein sequence ID" value="MDT0377308.1"/>
    <property type="molecule type" value="Genomic_DNA"/>
</dbReference>
<dbReference type="Proteomes" id="UP001183414">
    <property type="component" value="Unassembled WGS sequence"/>
</dbReference>
<proteinExistence type="predicted"/>
<evidence type="ECO:0000313" key="3">
    <source>
        <dbReference type="EMBL" id="MDT0377308.1"/>
    </source>
</evidence>
<comment type="caution">
    <text evidence="3">The sequence shown here is derived from an EMBL/GenBank/DDBJ whole genome shotgun (WGS) entry which is preliminary data.</text>
</comment>
<gene>
    <name evidence="3" type="ORF">RM572_00770</name>
</gene>
<protein>
    <recommendedName>
        <fullName evidence="2">DNA-binding phage zinc finger domain-containing protein</fullName>
    </recommendedName>
</protein>
<organism evidence="3 4">
    <name type="scientific">Streptomyces hazeniae</name>
    <dbReference type="NCBI Taxonomy" id="3075538"/>
    <lineage>
        <taxon>Bacteria</taxon>
        <taxon>Bacillati</taxon>
        <taxon>Actinomycetota</taxon>
        <taxon>Actinomycetes</taxon>
        <taxon>Kitasatosporales</taxon>
        <taxon>Streptomycetaceae</taxon>
        <taxon>Streptomyces</taxon>
    </lineage>
</organism>
<accession>A0ABU2NK60</accession>
<feature type="domain" description="DNA-binding phage zinc finger" evidence="2">
    <location>
        <begin position="7"/>
        <end position="49"/>
    </location>
</feature>
<dbReference type="Pfam" id="PF24623">
    <property type="entry name" value="Phage_zn_bind_8"/>
    <property type="match status" value="2"/>
</dbReference>
<feature type="compositionally biased region" description="Basic and acidic residues" evidence="1">
    <location>
        <begin position="70"/>
        <end position="86"/>
    </location>
</feature>
<dbReference type="InterPro" id="IPR056911">
    <property type="entry name" value="Phage_Znf_bind_put"/>
</dbReference>
<name>A0ABU2NK60_9ACTN</name>
<dbReference type="RefSeq" id="WP_311671312.1">
    <property type="nucleotide sequence ID" value="NZ_JAVREQ010000001.1"/>
</dbReference>
<reference evidence="4" key="1">
    <citation type="submission" date="2023-07" db="EMBL/GenBank/DDBJ databases">
        <title>30 novel species of actinomycetes from the DSMZ collection.</title>
        <authorList>
            <person name="Nouioui I."/>
        </authorList>
    </citation>
    <scope>NUCLEOTIDE SEQUENCE [LARGE SCALE GENOMIC DNA]</scope>
    <source>
        <strain evidence="4">DSM 42041</strain>
    </source>
</reference>
<evidence type="ECO:0000256" key="1">
    <source>
        <dbReference type="SAM" id="MobiDB-lite"/>
    </source>
</evidence>
<feature type="region of interest" description="Disordered" evidence="1">
    <location>
        <begin position="65"/>
        <end position="113"/>
    </location>
</feature>
<evidence type="ECO:0000259" key="2">
    <source>
        <dbReference type="Pfam" id="PF24623"/>
    </source>
</evidence>
<evidence type="ECO:0000313" key="4">
    <source>
        <dbReference type="Proteomes" id="UP001183414"/>
    </source>
</evidence>
<feature type="domain" description="DNA-binding phage zinc finger" evidence="2">
    <location>
        <begin position="56"/>
        <end position="94"/>
    </location>
</feature>
<sequence>MSTRQPPPLRFPQVAVSCPWCHATPGEPCAVRRRGPRRDMTHQARRNAWVISVAVCPACQVTPGTPCADTNRRPLPEPHPERDAEAVRTQPSARTPRVHALGEQLDLTDEQET</sequence>